<name>A0A9P8VQQ2_9HYPO</name>
<reference evidence="1 2" key="1">
    <citation type="journal article" date="2021" name="Nat. Commun.">
        <title>Genetic determinants of endophytism in the Arabidopsis root mycobiome.</title>
        <authorList>
            <person name="Mesny F."/>
            <person name="Miyauchi S."/>
            <person name="Thiergart T."/>
            <person name="Pickel B."/>
            <person name="Atanasova L."/>
            <person name="Karlsson M."/>
            <person name="Huettel B."/>
            <person name="Barry K.W."/>
            <person name="Haridas S."/>
            <person name="Chen C."/>
            <person name="Bauer D."/>
            <person name="Andreopoulos W."/>
            <person name="Pangilinan J."/>
            <person name="LaButti K."/>
            <person name="Riley R."/>
            <person name="Lipzen A."/>
            <person name="Clum A."/>
            <person name="Drula E."/>
            <person name="Henrissat B."/>
            <person name="Kohler A."/>
            <person name="Grigoriev I.V."/>
            <person name="Martin F.M."/>
            <person name="Hacquard S."/>
        </authorList>
    </citation>
    <scope>NUCLEOTIDE SEQUENCE [LARGE SCALE GENOMIC DNA]</scope>
    <source>
        <strain evidence="1 2">MPI-CAGE-CH-0241</strain>
    </source>
</reference>
<sequence>MTTERLPPELQLQVGEYLDPLTLSNAVEAGLRVNKPLFDRARHAGIWSSIISADDFSYLRHIVEDGGNVFLVGFDLVHLFQNYPQQSAERPHLNLLIGCLSGPRKIVMDASKLLRDTKSQIGVLPIMELQGKNITLHVLEEDQEEYCLYNLDMFVNRPDLCTKVLYFRDEESGLRDMELDYVWHHRSAPSRFHYRLALPPSLFGRDYQGRFAIDFQQEAGLARNEPRGFPWHESTRKLTTLPHTCLTTSCPLPFPFPQAVAHSLLVNHSKPKKNTGGDMSMAVIVQPDCPSGFAYPDKHHIKGLNAETIARVCIPLPSWIMATEYITLQSDPNNLHLPQREFIYLQLTSRSIRLGEWVVPHERSRSS</sequence>
<gene>
    <name evidence="1" type="ORF">B0T10DRAFT_596132</name>
</gene>
<accession>A0A9P8VQQ2</accession>
<organism evidence="1 2">
    <name type="scientific">Thelonectria olida</name>
    <dbReference type="NCBI Taxonomy" id="1576542"/>
    <lineage>
        <taxon>Eukaryota</taxon>
        <taxon>Fungi</taxon>
        <taxon>Dikarya</taxon>
        <taxon>Ascomycota</taxon>
        <taxon>Pezizomycotina</taxon>
        <taxon>Sordariomycetes</taxon>
        <taxon>Hypocreomycetidae</taxon>
        <taxon>Hypocreales</taxon>
        <taxon>Nectriaceae</taxon>
        <taxon>Thelonectria</taxon>
    </lineage>
</organism>
<evidence type="ECO:0000313" key="1">
    <source>
        <dbReference type="EMBL" id="KAH6868914.1"/>
    </source>
</evidence>
<proteinExistence type="predicted"/>
<keyword evidence="2" id="KW-1185">Reference proteome</keyword>
<dbReference type="EMBL" id="JAGPYM010000085">
    <property type="protein sequence ID" value="KAH6868914.1"/>
    <property type="molecule type" value="Genomic_DNA"/>
</dbReference>
<evidence type="ECO:0000313" key="2">
    <source>
        <dbReference type="Proteomes" id="UP000777438"/>
    </source>
</evidence>
<dbReference type="Proteomes" id="UP000777438">
    <property type="component" value="Unassembled WGS sequence"/>
</dbReference>
<protein>
    <submittedName>
        <fullName evidence="1">Uncharacterized protein</fullName>
    </submittedName>
</protein>
<dbReference type="AlphaFoldDB" id="A0A9P8VQQ2"/>
<comment type="caution">
    <text evidence="1">The sequence shown here is derived from an EMBL/GenBank/DDBJ whole genome shotgun (WGS) entry which is preliminary data.</text>
</comment>